<evidence type="ECO:0000313" key="3">
    <source>
        <dbReference type="EMBL" id="PAA63075.1"/>
    </source>
</evidence>
<dbReference type="EMBL" id="NIVC01001874">
    <property type="protein sequence ID" value="PAA63075.1"/>
    <property type="molecule type" value="Genomic_DNA"/>
</dbReference>
<keyword evidence="5" id="KW-1185">Reference proteome</keyword>
<name>A0A267FQA7_9PLAT</name>
<evidence type="ECO:0000313" key="5">
    <source>
        <dbReference type="Proteomes" id="UP000215902"/>
    </source>
</evidence>
<dbReference type="InterPro" id="IPR004991">
    <property type="entry name" value="Aerolysin-like"/>
</dbReference>
<dbReference type="SUPFAM" id="SSF56973">
    <property type="entry name" value="Aerolisin/ETX pore-forming domain"/>
    <property type="match status" value="1"/>
</dbReference>
<protein>
    <submittedName>
        <fullName evidence="4">Uncharacterized protein</fullName>
    </submittedName>
</protein>
<evidence type="ECO:0000256" key="2">
    <source>
        <dbReference type="SAM" id="SignalP"/>
    </source>
</evidence>
<proteinExistence type="predicted"/>
<evidence type="ECO:0000313" key="4">
    <source>
        <dbReference type="EMBL" id="PAA75965.1"/>
    </source>
</evidence>
<reference evidence="4 5" key="1">
    <citation type="submission" date="2017-06" db="EMBL/GenBank/DDBJ databases">
        <title>A platform for efficient transgenesis in Macrostomum lignano, a flatworm model organism for stem cell research.</title>
        <authorList>
            <person name="Berezikov E."/>
        </authorList>
    </citation>
    <scope>NUCLEOTIDE SEQUENCE [LARGE SCALE GENOMIC DNA]</scope>
    <source>
        <strain evidence="4">DV1</strain>
        <tissue evidence="4">Whole organism</tissue>
    </source>
</reference>
<feature type="coiled-coil region" evidence="1">
    <location>
        <begin position="73"/>
        <end position="100"/>
    </location>
</feature>
<dbReference type="Gene3D" id="2.170.15.10">
    <property type="entry name" value="Proaerolysin, chain A, domain 3"/>
    <property type="match status" value="1"/>
</dbReference>
<dbReference type="STRING" id="282301.A0A267FQA7"/>
<dbReference type="EMBL" id="NIVC01000853">
    <property type="protein sequence ID" value="PAA75965.1"/>
    <property type="molecule type" value="Genomic_DNA"/>
</dbReference>
<dbReference type="InterPro" id="IPR053237">
    <property type="entry name" value="Natterin_C"/>
</dbReference>
<gene>
    <name evidence="3" type="ORF">BOX15_Mlig034526g1</name>
    <name evidence="4" type="ORF">BOX15_Mlig034526g3</name>
</gene>
<sequence>MQLSLEFALLTAAAVLAAQCHCGGSHPELWALTAVDSLARRSEPSPAVSEVLQRYRFRLLNHRVHERTPKELLARLAGELRAAEAVGDQLEDTMQALQLTAPQSWQPESRALDQVYSVSRCTKSAPEVALSDLSSLCNTNLDYFDVHGCLGAVVDYCNRVTVPGKRLIGTITNVANGIVSVACREGFDPVAFHAGRLWELALKYCKGVFGCNQGGADNYCRWTHGSEYTGLFYYRGDYLVYVCLKQARREWVPVSVLTELDADCIKSDMVRRYGCIKAASKFCQRFFGHAGGMLQAIDLANNILVTCFDADYTGEAFINRDVRFFEAKGKVKEVCSLDFQVDHGKILSSVPDDLKVETYDNRRSSVELRDSFTISRSVTTASSFSHSHSLSVGTEISVKAGIPFVGESGIKVSSSYTAQFSLTKTNSRTTQYSQTSEVVVPPGHAIRKKASITHSKMDVPWRAEAVNGLGKAVTLTGTWTGVDVSDVRVTQEDL</sequence>
<dbReference type="AlphaFoldDB" id="A0A267FQA7"/>
<dbReference type="PANTHER" id="PTHR39244:SF5">
    <property type="entry name" value="NATTERIN-3-LIKE"/>
    <property type="match status" value="1"/>
</dbReference>
<evidence type="ECO:0000256" key="1">
    <source>
        <dbReference type="SAM" id="Coils"/>
    </source>
</evidence>
<keyword evidence="1" id="KW-0175">Coiled coil</keyword>
<dbReference type="Proteomes" id="UP000215902">
    <property type="component" value="Unassembled WGS sequence"/>
</dbReference>
<accession>A0A267FQA7</accession>
<feature type="chain" id="PRO_5011916141" evidence="2">
    <location>
        <begin position="18"/>
        <end position="494"/>
    </location>
</feature>
<comment type="caution">
    <text evidence="4">The sequence shown here is derived from an EMBL/GenBank/DDBJ whole genome shotgun (WGS) entry which is preliminary data.</text>
</comment>
<keyword evidence="2" id="KW-0732">Signal</keyword>
<dbReference type="Pfam" id="PF03318">
    <property type="entry name" value="ETX_MTX2"/>
    <property type="match status" value="1"/>
</dbReference>
<feature type="signal peptide" evidence="2">
    <location>
        <begin position="1"/>
        <end position="17"/>
    </location>
</feature>
<dbReference type="OrthoDB" id="1925699at2759"/>
<organism evidence="4 5">
    <name type="scientific">Macrostomum lignano</name>
    <dbReference type="NCBI Taxonomy" id="282301"/>
    <lineage>
        <taxon>Eukaryota</taxon>
        <taxon>Metazoa</taxon>
        <taxon>Spiralia</taxon>
        <taxon>Lophotrochozoa</taxon>
        <taxon>Platyhelminthes</taxon>
        <taxon>Rhabditophora</taxon>
        <taxon>Macrostomorpha</taxon>
        <taxon>Macrostomida</taxon>
        <taxon>Macrostomidae</taxon>
        <taxon>Macrostomum</taxon>
    </lineage>
</organism>
<dbReference type="PANTHER" id="PTHR39244">
    <property type="entry name" value="NATTERIN-4"/>
    <property type="match status" value="1"/>
</dbReference>